<dbReference type="GO" id="GO:0002098">
    <property type="term" value="P:tRNA wobble uridine modification"/>
    <property type="evidence" value="ECO:0007669"/>
    <property type="project" value="InterPro"/>
</dbReference>
<dbReference type="InterPro" id="IPR037289">
    <property type="entry name" value="Elp2"/>
</dbReference>
<evidence type="ECO:0000256" key="10">
    <source>
        <dbReference type="ARBA" id="ARBA00023242"/>
    </source>
</evidence>
<dbReference type="OrthoDB" id="27911at2759"/>
<dbReference type="SUPFAM" id="SSF50998">
    <property type="entry name" value="Quinoprotein alcohol dehydrogenase-like"/>
    <property type="match status" value="1"/>
</dbReference>
<dbReference type="PANTHER" id="PTHR44111">
    <property type="entry name" value="ELONGATOR COMPLEX PROTEIN 2"/>
    <property type="match status" value="1"/>
</dbReference>
<evidence type="ECO:0000256" key="4">
    <source>
        <dbReference type="ARBA" id="ARBA00005881"/>
    </source>
</evidence>
<protein>
    <recommendedName>
        <fullName evidence="5">Elongator complex protein 2</fullName>
    </recommendedName>
</protein>
<dbReference type="PROSITE" id="PS50294">
    <property type="entry name" value="WD_REPEATS_REGION"/>
    <property type="match status" value="2"/>
</dbReference>
<keyword evidence="9" id="KW-0677">Repeat</keyword>
<evidence type="ECO:0000256" key="1">
    <source>
        <dbReference type="ARBA" id="ARBA00004123"/>
    </source>
</evidence>
<keyword evidence="6" id="KW-0963">Cytoplasm</keyword>
<comment type="caution">
    <text evidence="12">The sequence shown here is derived from an EMBL/GenBank/DDBJ whole genome shotgun (WGS) entry which is preliminary data.</text>
</comment>
<sequence>MPLLIAASTNRSAQATAASPCGRYSVFATHNSIGVVDLKLRKTTSTIAAHQNTVAALKFADENTLVSAAADASICTWGQGFQGPHCPVNALATLGDLIVSASTDASLRVWSIKGGDCVQVIQTGPKYALACSLTYMPHSKIPVLFTGGCDGLLTVYVWDSATSQFVKKLALQGHTDWIRDIDTAIYSSAATNSIADGGLKDGDLMVASASQDKYVDSGNYTGGMVGAENPVPDAKNQGDTDFKDAIEMLEALVAHILDVDGKKYTIMFDALLIGHEDWVHSVQWAQPEVSVTGTKYQPLRLITASADKSVTVWTPDSHHIWTVDARLGEVGGLLFWFLRRPFPLSHNSQILAHGYHGAIQFWEKSQRQSCGLHLLGYQDIWRCKGLAWSPKGDFLLSTSLDQTTRLWAPWIHSGQPTVSWHELARPQIHGYDLHCLAMVHGYGFVAGADEKVVRVFEASRTFLEGLEGVSGVKEGDAEVVKRLPVGAAVPALGLSNKAILPGAPIDTNAQLIFEPLAPDLTTPTEPPLEQYLMQHTLWPEVNKLYGHGFELISLAASHSGTHIASSSKATSPEHAVVRVWSTETWKESQPPLVAHSLTVTTIQFSYSGEFILTAGRDRMWVLWKPHVRNVAHGRIVWCVSWTYDDLLFATASRDKTIKIWSVKDVEGSAEAAVTVKCECAATAVAFAPWVEEGGGYLMAVGLEDGRVVIYKMTNSCSRVLAQEVRVLEDSPGAVVTKMAWRPRKNGSEETVLAVASEDYSVRIFQL</sequence>
<comment type="similarity">
    <text evidence="4">Belongs to the WD repeat ELP2 family.</text>
</comment>
<evidence type="ECO:0000256" key="7">
    <source>
        <dbReference type="ARBA" id="ARBA00022574"/>
    </source>
</evidence>
<feature type="repeat" description="WD" evidence="11">
    <location>
        <begin position="95"/>
        <end position="120"/>
    </location>
</feature>
<evidence type="ECO:0000256" key="9">
    <source>
        <dbReference type="ARBA" id="ARBA00022737"/>
    </source>
</evidence>
<feature type="repeat" description="WD" evidence="11">
    <location>
        <begin position="629"/>
        <end position="670"/>
    </location>
</feature>
<evidence type="ECO:0000256" key="11">
    <source>
        <dbReference type="PROSITE-ProRule" id="PRU00221"/>
    </source>
</evidence>
<feature type="repeat" description="WD" evidence="11">
    <location>
        <begin position="386"/>
        <end position="407"/>
    </location>
</feature>
<dbReference type="AlphaFoldDB" id="A0A1Y2CVJ8"/>
<feature type="repeat" description="WD" evidence="11">
    <location>
        <begin position="47"/>
        <end position="77"/>
    </location>
</feature>
<keyword evidence="8" id="KW-0819">tRNA processing</keyword>
<dbReference type="InterPro" id="IPR036322">
    <property type="entry name" value="WD40_repeat_dom_sf"/>
</dbReference>
<reference evidence="12 13" key="1">
    <citation type="submission" date="2016-07" db="EMBL/GenBank/DDBJ databases">
        <title>Pervasive Adenine N6-methylation of Active Genes in Fungi.</title>
        <authorList>
            <consortium name="DOE Joint Genome Institute"/>
            <person name="Mondo S.J."/>
            <person name="Dannebaum R.O."/>
            <person name="Kuo R.C."/>
            <person name="Labutti K."/>
            <person name="Haridas S."/>
            <person name="Kuo A."/>
            <person name="Salamov A."/>
            <person name="Ahrendt S.R."/>
            <person name="Lipzen A."/>
            <person name="Sullivan W."/>
            <person name="Andreopoulos W.B."/>
            <person name="Clum A."/>
            <person name="Lindquist E."/>
            <person name="Daum C."/>
            <person name="Ramamoorthy G.K."/>
            <person name="Gryganskyi A."/>
            <person name="Culley D."/>
            <person name="Magnuson J.K."/>
            <person name="James T.Y."/>
            <person name="O'Malley M.A."/>
            <person name="Stajich J.E."/>
            <person name="Spatafora J.W."/>
            <person name="Visel A."/>
            <person name="Grigoriev I.V."/>
        </authorList>
    </citation>
    <scope>NUCLEOTIDE SEQUENCE [LARGE SCALE GENOMIC DNA]</scope>
    <source>
        <strain evidence="12 13">JEL800</strain>
    </source>
</reference>
<dbReference type="InterPro" id="IPR020472">
    <property type="entry name" value="WD40_PAC1"/>
</dbReference>
<dbReference type="EMBL" id="MCGO01000006">
    <property type="protein sequence ID" value="ORY51042.1"/>
    <property type="molecule type" value="Genomic_DNA"/>
</dbReference>
<dbReference type="InterPro" id="IPR015943">
    <property type="entry name" value="WD40/YVTN_repeat-like_dom_sf"/>
</dbReference>
<evidence type="ECO:0000256" key="5">
    <source>
        <dbReference type="ARBA" id="ARBA00020267"/>
    </source>
</evidence>
<keyword evidence="10" id="KW-0539">Nucleus</keyword>
<dbReference type="GO" id="GO:0005634">
    <property type="term" value="C:nucleus"/>
    <property type="evidence" value="ECO:0007669"/>
    <property type="project" value="UniProtKB-SubCell"/>
</dbReference>
<proteinExistence type="inferred from homology"/>
<dbReference type="SMART" id="SM00320">
    <property type="entry name" value="WD40"/>
    <property type="match status" value="11"/>
</dbReference>
<dbReference type="SUPFAM" id="SSF50978">
    <property type="entry name" value="WD40 repeat-like"/>
    <property type="match status" value="1"/>
</dbReference>
<accession>A0A1Y2CVJ8</accession>
<evidence type="ECO:0000313" key="12">
    <source>
        <dbReference type="EMBL" id="ORY51042.1"/>
    </source>
</evidence>
<dbReference type="UniPathway" id="UPA00988"/>
<gene>
    <name evidence="12" type="ORF">BCR33DRAFT_712969</name>
</gene>
<keyword evidence="7 11" id="KW-0853">WD repeat</keyword>
<comment type="subcellular location">
    <subcellularLocation>
        <location evidence="2">Cytoplasm</location>
    </subcellularLocation>
    <subcellularLocation>
        <location evidence="1">Nucleus</location>
    </subcellularLocation>
</comment>
<evidence type="ECO:0000313" key="13">
    <source>
        <dbReference type="Proteomes" id="UP000193642"/>
    </source>
</evidence>
<evidence type="ECO:0000256" key="2">
    <source>
        <dbReference type="ARBA" id="ARBA00004496"/>
    </source>
</evidence>
<dbReference type="Proteomes" id="UP000193642">
    <property type="component" value="Unassembled WGS sequence"/>
</dbReference>
<dbReference type="InterPro" id="IPR011047">
    <property type="entry name" value="Quinoprotein_ADH-like_sf"/>
</dbReference>
<dbReference type="Pfam" id="PF00400">
    <property type="entry name" value="WD40"/>
    <property type="match status" value="4"/>
</dbReference>
<dbReference type="PRINTS" id="PR00320">
    <property type="entry name" value="GPROTEINBRPT"/>
</dbReference>
<organism evidence="12 13">
    <name type="scientific">Rhizoclosmatium globosum</name>
    <dbReference type="NCBI Taxonomy" id="329046"/>
    <lineage>
        <taxon>Eukaryota</taxon>
        <taxon>Fungi</taxon>
        <taxon>Fungi incertae sedis</taxon>
        <taxon>Chytridiomycota</taxon>
        <taxon>Chytridiomycota incertae sedis</taxon>
        <taxon>Chytridiomycetes</taxon>
        <taxon>Chytridiales</taxon>
        <taxon>Chytriomycetaceae</taxon>
        <taxon>Rhizoclosmatium</taxon>
    </lineage>
</organism>
<keyword evidence="13" id="KW-1185">Reference proteome</keyword>
<feature type="repeat" description="WD" evidence="11">
    <location>
        <begin position="592"/>
        <end position="624"/>
    </location>
</feature>
<dbReference type="GO" id="GO:0033588">
    <property type="term" value="C:elongator holoenzyme complex"/>
    <property type="evidence" value="ECO:0007669"/>
    <property type="project" value="InterPro"/>
</dbReference>
<evidence type="ECO:0000256" key="3">
    <source>
        <dbReference type="ARBA" id="ARBA00005043"/>
    </source>
</evidence>
<evidence type="ECO:0000256" key="6">
    <source>
        <dbReference type="ARBA" id="ARBA00022490"/>
    </source>
</evidence>
<dbReference type="PROSITE" id="PS50082">
    <property type="entry name" value="WD_REPEATS_2"/>
    <property type="match status" value="5"/>
</dbReference>
<name>A0A1Y2CVJ8_9FUNG</name>
<evidence type="ECO:0000256" key="8">
    <source>
        <dbReference type="ARBA" id="ARBA00022694"/>
    </source>
</evidence>
<dbReference type="PANTHER" id="PTHR44111:SF1">
    <property type="entry name" value="ELONGATOR COMPLEX PROTEIN 2"/>
    <property type="match status" value="1"/>
</dbReference>
<dbReference type="GO" id="GO:0005737">
    <property type="term" value="C:cytoplasm"/>
    <property type="evidence" value="ECO:0007669"/>
    <property type="project" value="UniProtKB-SubCell"/>
</dbReference>
<dbReference type="STRING" id="329046.A0A1Y2CVJ8"/>
<comment type="pathway">
    <text evidence="3">tRNA modification; 5-methoxycarbonylmethyl-2-thiouridine-tRNA biosynthesis.</text>
</comment>
<dbReference type="InterPro" id="IPR001680">
    <property type="entry name" value="WD40_rpt"/>
</dbReference>
<dbReference type="Gene3D" id="2.130.10.10">
    <property type="entry name" value="YVTN repeat-like/Quinoprotein amine dehydrogenase"/>
    <property type="match status" value="4"/>
</dbReference>